<gene>
    <name evidence="1" type="ORF">EVOR1521_LOCUS20473</name>
</gene>
<dbReference type="Proteomes" id="UP001178507">
    <property type="component" value="Unassembled WGS sequence"/>
</dbReference>
<sequence>MSVLADAGIEFSEEKPEDGVQHLSVLRSRDMDGKRIYLDVSVHYRLSKDKVASIYRDMLTFYEDIYISELRDSLSKACNLFAIANAWENYTQVVDIMQSACETSLSVYHGTCWGLQLWGIRLESKYESALIRTQVRKQAQRTEQNRKLHTVVRAQTEVMLAEYRKNKTIIEAQGEADRYLIEQEAMATAEKNWIDAQANALEVVRNTVQLKNVEMNDEQLIRYQKIVMLSNKSATNFIMKGTSDLDVGKAREIKQMAQGSLSGSDALQIGWEGMESSS</sequence>
<comment type="caution">
    <text evidence="1">The sequence shown here is derived from an EMBL/GenBank/DDBJ whole genome shotgun (WGS) entry which is preliminary data.</text>
</comment>
<keyword evidence="2" id="KW-1185">Reference proteome</keyword>
<protein>
    <recommendedName>
        <fullName evidence="3">Band 7 domain-containing protein</fullName>
    </recommendedName>
</protein>
<evidence type="ECO:0008006" key="3">
    <source>
        <dbReference type="Google" id="ProtNLM"/>
    </source>
</evidence>
<accession>A0AA36N6M4</accession>
<dbReference type="EMBL" id="CAUJNA010003221">
    <property type="protein sequence ID" value="CAJ1396202.1"/>
    <property type="molecule type" value="Genomic_DNA"/>
</dbReference>
<evidence type="ECO:0000313" key="2">
    <source>
        <dbReference type="Proteomes" id="UP001178507"/>
    </source>
</evidence>
<dbReference type="AlphaFoldDB" id="A0AA36N6M4"/>
<proteinExistence type="predicted"/>
<reference evidence="1" key="1">
    <citation type="submission" date="2023-08" db="EMBL/GenBank/DDBJ databases">
        <authorList>
            <person name="Chen Y."/>
            <person name="Shah S."/>
            <person name="Dougan E. K."/>
            <person name="Thang M."/>
            <person name="Chan C."/>
        </authorList>
    </citation>
    <scope>NUCLEOTIDE SEQUENCE</scope>
</reference>
<name>A0AA36N6M4_9DINO</name>
<organism evidence="1 2">
    <name type="scientific">Effrenium voratum</name>
    <dbReference type="NCBI Taxonomy" id="2562239"/>
    <lineage>
        <taxon>Eukaryota</taxon>
        <taxon>Sar</taxon>
        <taxon>Alveolata</taxon>
        <taxon>Dinophyceae</taxon>
        <taxon>Suessiales</taxon>
        <taxon>Symbiodiniaceae</taxon>
        <taxon>Effrenium</taxon>
    </lineage>
</organism>
<evidence type="ECO:0000313" key="1">
    <source>
        <dbReference type="EMBL" id="CAJ1396202.1"/>
    </source>
</evidence>